<dbReference type="InterPro" id="IPR011042">
    <property type="entry name" value="6-blade_b-propeller_TolB-like"/>
</dbReference>
<dbReference type="InterPro" id="IPR050278">
    <property type="entry name" value="Serine_Prot_S9B/DPPIV"/>
</dbReference>
<dbReference type="Proteomes" id="UP000241507">
    <property type="component" value="Chromosome"/>
</dbReference>
<evidence type="ECO:0000259" key="2">
    <source>
        <dbReference type="Pfam" id="PF00326"/>
    </source>
</evidence>
<feature type="signal peptide" evidence="1">
    <location>
        <begin position="1"/>
        <end position="19"/>
    </location>
</feature>
<reference evidence="4" key="1">
    <citation type="submission" date="2018-03" db="EMBL/GenBank/DDBJ databases">
        <title>Gramella fulva sp. nov., isolated from a dry surface of tidal flat.</title>
        <authorList>
            <person name="Hwang S.H."/>
            <person name="Hwang W.M."/>
            <person name="Kang K."/>
            <person name="Ahn T.-Y."/>
        </authorList>
    </citation>
    <scope>NUCLEOTIDE SEQUENCE [LARGE SCALE GENOMIC DNA]</scope>
    <source>
        <strain evidence="4">SH35</strain>
    </source>
</reference>
<dbReference type="GO" id="GO:0006508">
    <property type="term" value="P:proteolysis"/>
    <property type="evidence" value="ECO:0007669"/>
    <property type="project" value="InterPro"/>
</dbReference>
<evidence type="ECO:0000256" key="1">
    <source>
        <dbReference type="SAM" id="SignalP"/>
    </source>
</evidence>
<feature type="domain" description="Peptidase S9 prolyl oligopeptidase catalytic" evidence="2">
    <location>
        <begin position="732"/>
        <end position="912"/>
    </location>
</feature>
<dbReference type="Pfam" id="PF00326">
    <property type="entry name" value="Peptidase_S9"/>
    <property type="match status" value="1"/>
</dbReference>
<dbReference type="OrthoDB" id="9812921at2"/>
<dbReference type="GO" id="GO:0008239">
    <property type="term" value="F:dipeptidyl-peptidase activity"/>
    <property type="evidence" value="ECO:0007669"/>
    <property type="project" value="TreeGrafter"/>
</dbReference>
<dbReference type="PANTHER" id="PTHR11731:SF193">
    <property type="entry name" value="DIPEPTIDYL PEPTIDASE 9"/>
    <property type="match status" value="1"/>
</dbReference>
<keyword evidence="1" id="KW-0732">Signal</keyword>
<sequence length="940" mass="108200">MKYFVALLLLLTFNFPAQSQQKRPLSHEDYDLWKNIENAEIAKDGDLVVSVVTTTTGRGDGYLKIMNIKTGSSRKFHNAYKASISPDGNYVFFLRKPDYARLRQEKKKEVKEEEQSKDAFFIYDVKKNSLSDSIQRVKNYEIPSEYSGWVIVEKLKDLKEKKARDTASKPAPKIDSLKIINKTLALEGNYALVYNLKSGAVDTIFQIKEYKLANNEPALFFSKTRGDKKGDLGVYEYELSGMKSKMIDTGRFAYDKLAVSNDGKQFAYLSARDSTATDSLQFELFYKKEGKLKQITDTLGRNLKENWIVSEAQAPFFSEHGERLYFYSRPKRDFDIDTSMLKEEIPDVDVWTYKDKLIQPEQKVNLEELKNKAYLSYLNTDNNQVVALHNKDLEYVDLDGDAEQRYILGYTASPYEVSRSWKYPWARDFYIVDTRTGEKRLALKESAARPYLSPDGKYAVYFDLETQDWYSLDLENNTKTNLTTNVQVPFQDVENDIPAPAGDYGFGGYTENGEALVFDQFDIWKLDPSGKEAPENITNNGRENNIRYRSLRLDREHQNLASYFDGDLLVTAFDKNDRTDKLFLLKLRNEKMKKLLDPQGMLLSGFTLAEDGESFLYKKEDFQTYPDLYLYEDGKSVKLTDVNPQQKDFKWGTSELFSWKAYDGTKLEGIIYKPEGFDPNKKYPMITYFYERKSDNLNNYYAPQPSRSIVNMSYLVSNGYVVFVPDIVYKEGHPGESAYNCIVSGVDAVQKLGYIDPEHMGIQGQSWGGYQVAYLVTRTKDKFAAAMAGAPVSNMTSAYGGIRWGSGLSRAFQYEHTQSRIGKNLWEGLDLYLENSPLFGIPDIQTPLLIMHNDADGAVPYYQGIEMFMGMRRLNKPVWLLIYNDEAHNLRKIKNRQDLSIRMMQFFDHFLKEEPAPVWMTEGVPAIMKGKDLQYDLEGN</sequence>
<proteinExistence type="predicted"/>
<dbReference type="AlphaFoldDB" id="A0A2R3Z414"/>
<name>A0A2R3Z414_9FLAO</name>
<dbReference type="Gene3D" id="2.120.10.30">
    <property type="entry name" value="TolB, C-terminal domain"/>
    <property type="match status" value="1"/>
</dbReference>
<accession>A0A2R3Z414</accession>
<dbReference type="SUPFAM" id="SSF53474">
    <property type="entry name" value="alpha/beta-Hydrolases"/>
    <property type="match status" value="1"/>
</dbReference>
<dbReference type="SUPFAM" id="SSF82171">
    <property type="entry name" value="DPP6 N-terminal domain-like"/>
    <property type="match status" value="2"/>
</dbReference>
<evidence type="ECO:0000313" key="4">
    <source>
        <dbReference type="Proteomes" id="UP000241507"/>
    </source>
</evidence>
<dbReference type="InterPro" id="IPR001375">
    <property type="entry name" value="Peptidase_S9_cat"/>
</dbReference>
<dbReference type="InterPro" id="IPR029058">
    <property type="entry name" value="AB_hydrolase_fold"/>
</dbReference>
<dbReference type="Gene3D" id="3.40.50.1820">
    <property type="entry name" value="alpha/beta hydrolase"/>
    <property type="match status" value="1"/>
</dbReference>
<dbReference type="RefSeq" id="WP_107011794.1">
    <property type="nucleotide sequence ID" value="NZ_CP028136.1"/>
</dbReference>
<gene>
    <name evidence="3" type="ORF">C7S20_06875</name>
</gene>
<dbReference type="KEGG" id="grs:C7S20_06875"/>
<organism evidence="3 4">
    <name type="scientific">Christiangramia fulva</name>
    <dbReference type="NCBI Taxonomy" id="2126553"/>
    <lineage>
        <taxon>Bacteria</taxon>
        <taxon>Pseudomonadati</taxon>
        <taxon>Bacteroidota</taxon>
        <taxon>Flavobacteriia</taxon>
        <taxon>Flavobacteriales</taxon>
        <taxon>Flavobacteriaceae</taxon>
        <taxon>Christiangramia</taxon>
    </lineage>
</organism>
<feature type="chain" id="PRO_5015360870" description="Peptidase S9 prolyl oligopeptidase catalytic domain-containing protein" evidence="1">
    <location>
        <begin position="20"/>
        <end position="940"/>
    </location>
</feature>
<dbReference type="PANTHER" id="PTHR11731">
    <property type="entry name" value="PROTEASE FAMILY S9B,C DIPEPTIDYL-PEPTIDASE IV-RELATED"/>
    <property type="match status" value="1"/>
</dbReference>
<evidence type="ECO:0000313" key="3">
    <source>
        <dbReference type="EMBL" id="AVR45016.1"/>
    </source>
</evidence>
<dbReference type="GO" id="GO:0008236">
    <property type="term" value="F:serine-type peptidase activity"/>
    <property type="evidence" value="ECO:0007669"/>
    <property type="project" value="InterPro"/>
</dbReference>
<dbReference type="EMBL" id="CP028136">
    <property type="protein sequence ID" value="AVR45016.1"/>
    <property type="molecule type" value="Genomic_DNA"/>
</dbReference>
<keyword evidence="4" id="KW-1185">Reference proteome</keyword>
<protein>
    <recommendedName>
        <fullName evidence="2">Peptidase S9 prolyl oligopeptidase catalytic domain-containing protein</fullName>
    </recommendedName>
</protein>